<dbReference type="PROSITE" id="PS01031">
    <property type="entry name" value="SHSP"/>
    <property type="match status" value="1"/>
</dbReference>
<evidence type="ECO:0000256" key="1">
    <source>
        <dbReference type="ARBA" id="ARBA00023016"/>
    </source>
</evidence>
<protein>
    <submittedName>
        <fullName evidence="6">Heat shock protein 30 family protein B homeolog p</fullName>
    </submittedName>
</protein>
<evidence type="ECO:0000256" key="4">
    <source>
        <dbReference type="SAM" id="MobiDB-lite"/>
    </source>
</evidence>
<dbReference type="EMBL" id="BAAFGZ010000077">
    <property type="protein sequence ID" value="GAB0134360.1"/>
    <property type="molecule type" value="Genomic_DNA"/>
</dbReference>
<evidence type="ECO:0000259" key="5">
    <source>
        <dbReference type="PROSITE" id="PS01031"/>
    </source>
</evidence>
<proteinExistence type="inferred from homology"/>
<dbReference type="PANTHER" id="PTHR11527">
    <property type="entry name" value="HEAT-SHOCK PROTEIN 20 FAMILY MEMBER"/>
    <property type="match status" value="1"/>
</dbReference>
<dbReference type="Pfam" id="PF00011">
    <property type="entry name" value="HSP20"/>
    <property type="match status" value="1"/>
</dbReference>
<dbReference type="InterPro" id="IPR002068">
    <property type="entry name" value="A-crystallin/Hsp20_dom"/>
</dbReference>
<dbReference type="InterPro" id="IPR008978">
    <property type="entry name" value="HSP20-like_chaperone"/>
</dbReference>
<gene>
    <name evidence="6" type="primary">g2737</name>
    <name evidence="6" type="ORF">EsDP_00002737</name>
</gene>
<keyword evidence="7" id="KW-1185">Reference proteome</keyword>
<dbReference type="Gene3D" id="2.60.40.790">
    <property type="match status" value="1"/>
</dbReference>
<organism evidence="6 7">
    <name type="scientific">Epichloe bromicola</name>
    <dbReference type="NCBI Taxonomy" id="79588"/>
    <lineage>
        <taxon>Eukaryota</taxon>
        <taxon>Fungi</taxon>
        <taxon>Dikarya</taxon>
        <taxon>Ascomycota</taxon>
        <taxon>Pezizomycotina</taxon>
        <taxon>Sordariomycetes</taxon>
        <taxon>Hypocreomycetidae</taxon>
        <taxon>Hypocreales</taxon>
        <taxon>Clavicipitaceae</taxon>
        <taxon>Epichloe</taxon>
    </lineage>
</organism>
<evidence type="ECO:0000256" key="3">
    <source>
        <dbReference type="RuleBase" id="RU003616"/>
    </source>
</evidence>
<evidence type="ECO:0000313" key="6">
    <source>
        <dbReference type="EMBL" id="GAB0134360.1"/>
    </source>
</evidence>
<name>A0ABQ0CLM8_9HYPO</name>
<comment type="caution">
    <text evidence="6">The sequence shown here is derived from an EMBL/GenBank/DDBJ whole genome shotgun (WGS) entry which is preliminary data.</text>
</comment>
<dbReference type="Proteomes" id="UP001562357">
    <property type="component" value="Unassembled WGS sequence"/>
</dbReference>
<accession>A0ABQ0CLM8</accession>
<dbReference type="InterPro" id="IPR031107">
    <property type="entry name" value="Small_HSP"/>
</dbReference>
<reference evidence="7" key="1">
    <citation type="submission" date="2024-06" db="EMBL/GenBank/DDBJ databases">
        <title>Draft Genome Sequences of Epichloe bromicola Strains Isolated from Elymus ciliaris.</title>
        <authorList>
            <consortium name="Epichloe bromicola genome sequencing consortium"/>
            <person name="Miura A."/>
            <person name="Imano S."/>
            <person name="Ashida A."/>
            <person name="Sato I."/>
            <person name="Chiba S."/>
            <person name="Tanaka A."/>
            <person name="Camagna M."/>
            <person name="Takemoto D."/>
        </authorList>
    </citation>
    <scope>NUCLEOTIDE SEQUENCE [LARGE SCALE GENOMIC DNA]</scope>
    <source>
        <strain evidence="7">DP</strain>
    </source>
</reference>
<dbReference type="CDD" id="cd06464">
    <property type="entry name" value="ACD_sHsps-like"/>
    <property type="match status" value="1"/>
</dbReference>
<feature type="region of interest" description="Disordered" evidence="4">
    <location>
        <begin position="126"/>
        <end position="190"/>
    </location>
</feature>
<comment type="similarity">
    <text evidence="2 3">Belongs to the small heat shock protein (HSP20) family.</text>
</comment>
<evidence type="ECO:0000313" key="7">
    <source>
        <dbReference type="Proteomes" id="UP001562357"/>
    </source>
</evidence>
<dbReference type="SUPFAM" id="SSF49764">
    <property type="entry name" value="HSP20-like chaperones"/>
    <property type="match status" value="1"/>
</dbReference>
<keyword evidence="1 6" id="KW-0346">Stress response</keyword>
<evidence type="ECO:0000256" key="2">
    <source>
        <dbReference type="PROSITE-ProRule" id="PRU00285"/>
    </source>
</evidence>
<sequence>MNLCQQQAAEWRALADSLPFHSSMTGLRYLHITTHNMAFFPQAFYNQDKSFTPLFRLLDDYNNYSRQSDDKTSRTCTRASSLPQWQPNFDVRETAETYELHGELPGVNKEDVSIDFTEPQTINIRGKSERRYTAGTSPAGQAELSDGKRTTKNARQATVEDEDVEESAPGTPASTTVEVDQPAQAQKPADSAKYWLTERRIGEFSRSFNFPNRVDQDGVSASFQDGILSIIVPKAKKHESRRIVIS</sequence>
<feature type="domain" description="SHSP" evidence="5">
    <location>
        <begin position="80"/>
        <end position="246"/>
    </location>
</feature>